<sequence length="103" mass="12213">MLQNNSPTNPNLPLIDHTGSVKVITNYQRMPMNKRKESSHLTNIRKFIKISNISHVPQQQSQQPKQQEEKKQTIINHQKRHYSSQFVKKQGFTTYHNYSRKLL</sequence>
<accession>A0A2S2NM45</accession>
<gene>
    <name evidence="2" type="ORF">g.5648</name>
</gene>
<name>A0A2S2NM45_SCHGA</name>
<feature type="region of interest" description="Disordered" evidence="1">
    <location>
        <begin position="53"/>
        <end position="80"/>
    </location>
</feature>
<reference evidence="2" key="1">
    <citation type="submission" date="2018-04" db="EMBL/GenBank/DDBJ databases">
        <title>Transcriptome of Schizaphis graminum biotype I.</title>
        <authorList>
            <person name="Scully E.D."/>
            <person name="Geib S.M."/>
            <person name="Palmer N.A."/>
            <person name="Koch K."/>
            <person name="Bradshaw J."/>
            <person name="Heng-Moss T."/>
            <person name="Sarath G."/>
        </authorList>
    </citation>
    <scope>NUCLEOTIDE SEQUENCE</scope>
</reference>
<dbReference type="AlphaFoldDB" id="A0A2S2NM45"/>
<evidence type="ECO:0000256" key="1">
    <source>
        <dbReference type="SAM" id="MobiDB-lite"/>
    </source>
</evidence>
<protein>
    <submittedName>
        <fullName evidence="2">Uncharacterized protein</fullName>
    </submittedName>
</protein>
<evidence type="ECO:0000313" key="2">
    <source>
        <dbReference type="EMBL" id="MBY18234.1"/>
    </source>
</evidence>
<proteinExistence type="predicted"/>
<organism evidence="2">
    <name type="scientific">Schizaphis graminum</name>
    <name type="common">Green bug aphid</name>
    <dbReference type="NCBI Taxonomy" id="13262"/>
    <lineage>
        <taxon>Eukaryota</taxon>
        <taxon>Metazoa</taxon>
        <taxon>Ecdysozoa</taxon>
        <taxon>Arthropoda</taxon>
        <taxon>Hexapoda</taxon>
        <taxon>Insecta</taxon>
        <taxon>Pterygota</taxon>
        <taxon>Neoptera</taxon>
        <taxon>Paraneoptera</taxon>
        <taxon>Hemiptera</taxon>
        <taxon>Sternorrhyncha</taxon>
        <taxon>Aphidomorpha</taxon>
        <taxon>Aphidoidea</taxon>
        <taxon>Aphididae</taxon>
        <taxon>Aphidini</taxon>
        <taxon>Schizaphis</taxon>
    </lineage>
</organism>
<dbReference type="EMBL" id="GGMR01005615">
    <property type="protein sequence ID" value="MBY18234.1"/>
    <property type="molecule type" value="Transcribed_RNA"/>
</dbReference>